<reference evidence="2" key="1">
    <citation type="submission" date="2018-08" db="EMBL/GenBank/DDBJ databases">
        <authorList>
            <person name="Rossello M."/>
        </authorList>
    </citation>
    <scope>NUCLEOTIDE SEQUENCE [LARGE SCALE GENOMIC DNA]</scope>
    <source>
        <strain evidence="2">cv. Chinese Spring</strain>
    </source>
</reference>
<dbReference type="Gramene" id="TraesRN7D0100763500.1">
    <property type="protein sequence ID" value="TraesRN7D0100763500.1"/>
    <property type="gene ID" value="TraesRN7D0100763500"/>
</dbReference>
<dbReference type="Gramene" id="TraesCLE_scaffold_067591_01G000200.1">
    <property type="protein sequence ID" value="TraesCLE_scaffold_067591_01G000200.1"/>
    <property type="gene ID" value="TraesCLE_scaffold_067591_01G000200"/>
</dbReference>
<evidence type="ECO:0000256" key="1">
    <source>
        <dbReference type="SAM" id="SignalP"/>
    </source>
</evidence>
<reference evidence="2" key="2">
    <citation type="submission" date="2018-10" db="UniProtKB">
        <authorList>
            <consortium name="EnsemblPlants"/>
        </authorList>
    </citation>
    <scope>IDENTIFICATION</scope>
</reference>
<sequence>MCAVVYFVVPVLETLAARCALPALFYLCEVTEDGSVLAGVELELPLEGVGAVSRRQFFWSTAWRGCVGAYDHAAVQVINFLQRIYGFVVRDYNYECMMAYRESMRSAVLVAVYAARHAGRLEREVSVGPGLFTSPPVERGTLDWNLLCSQLMASMRNV</sequence>
<dbReference type="Gramene" id="TraesWEE_scaffold_031499_01G000100.1">
    <property type="protein sequence ID" value="TraesWEE_scaffold_031499_01G000100.1"/>
    <property type="gene ID" value="TraesWEE_scaffold_031499_01G000100"/>
</dbReference>
<dbReference type="Gramene" id="TraesROB_scaffold_097305_01G000200.1">
    <property type="protein sequence ID" value="TraesROB_scaffold_097305_01G000200.1"/>
    <property type="gene ID" value="TraesROB_scaffold_097305_01G000200"/>
</dbReference>
<dbReference type="Gramene" id="TraesCS7D02G311000.1">
    <property type="protein sequence ID" value="TraesCS7D02G311000.1.cds1"/>
    <property type="gene ID" value="TraesCS7D02G311000"/>
</dbReference>
<feature type="signal peptide" evidence="1">
    <location>
        <begin position="1"/>
        <end position="16"/>
    </location>
</feature>
<dbReference type="OrthoDB" id="691068at2759"/>
<evidence type="ECO:0000313" key="2">
    <source>
        <dbReference type="EnsemblPlants" id="TraesCS7D02G311000.1.cds1"/>
    </source>
</evidence>
<organism evidence="2">
    <name type="scientific">Triticum aestivum</name>
    <name type="common">Wheat</name>
    <dbReference type="NCBI Taxonomy" id="4565"/>
    <lineage>
        <taxon>Eukaryota</taxon>
        <taxon>Viridiplantae</taxon>
        <taxon>Streptophyta</taxon>
        <taxon>Embryophyta</taxon>
        <taxon>Tracheophyta</taxon>
        <taxon>Spermatophyta</taxon>
        <taxon>Magnoliopsida</taxon>
        <taxon>Liliopsida</taxon>
        <taxon>Poales</taxon>
        <taxon>Poaceae</taxon>
        <taxon>BOP clade</taxon>
        <taxon>Pooideae</taxon>
        <taxon>Triticodae</taxon>
        <taxon>Triticeae</taxon>
        <taxon>Triticinae</taxon>
        <taxon>Triticum</taxon>
    </lineage>
</organism>
<feature type="chain" id="PRO_5043181532" evidence="1">
    <location>
        <begin position="17"/>
        <end position="158"/>
    </location>
</feature>
<dbReference type="Proteomes" id="UP000019116">
    <property type="component" value="Chromosome 7D"/>
</dbReference>
<dbReference type="Gramene" id="TraesCS7D03G0741700.1">
    <property type="protein sequence ID" value="TraesCS7D03G0741700.1.CDS1"/>
    <property type="gene ID" value="TraesCS7D03G0741700"/>
</dbReference>
<keyword evidence="1" id="KW-0732">Signal</keyword>
<proteinExistence type="predicted"/>
<dbReference type="Gramene" id="TraesCAD_scaffold_046107_01G000100.1">
    <property type="protein sequence ID" value="TraesCAD_scaffold_046107_01G000100.1"/>
    <property type="gene ID" value="TraesCAD_scaffold_046107_01G000100"/>
</dbReference>
<dbReference type="EnsemblPlants" id="TraesCS7D02G311000.1">
    <property type="protein sequence ID" value="TraesCS7D02G311000.1.cds1"/>
    <property type="gene ID" value="TraesCS7D02G311000"/>
</dbReference>
<accession>A0A3B6TSY8</accession>
<keyword evidence="3" id="KW-1185">Reference proteome</keyword>
<protein>
    <submittedName>
        <fullName evidence="2">Uncharacterized protein</fullName>
    </submittedName>
</protein>
<evidence type="ECO:0000313" key="3">
    <source>
        <dbReference type="Proteomes" id="UP000019116"/>
    </source>
</evidence>
<dbReference type="AlphaFoldDB" id="A0A3B6TSY8"/>
<name>A0A3B6TSY8_WHEAT</name>